<dbReference type="EMBL" id="JBHLYR010000009">
    <property type="protein sequence ID" value="MFB9990797.1"/>
    <property type="molecule type" value="Genomic_DNA"/>
</dbReference>
<accession>A0ABV6ATG0</accession>
<dbReference type="Proteomes" id="UP001589733">
    <property type="component" value="Unassembled WGS sequence"/>
</dbReference>
<comment type="caution">
    <text evidence="2">The sequence shown here is derived from an EMBL/GenBank/DDBJ whole genome shotgun (WGS) entry which is preliminary data.</text>
</comment>
<feature type="transmembrane region" description="Helical" evidence="1">
    <location>
        <begin position="197"/>
        <end position="217"/>
    </location>
</feature>
<feature type="transmembrane region" description="Helical" evidence="1">
    <location>
        <begin position="12"/>
        <end position="30"/>
    </location>
</feature>
<feature type="transmembrane region" description="Helical" evidence="1">
    <location>
        <begin position="86"/>
        <end position="107"/>
    </location>
</feature>
<protein>
    <submittedName>
        <fullName evidence="2">DUF4386 domain-containing protein</fullName>
    </submittedName>
</protein>
<reference evidence="2 3" key="1">
    <citation type="submission" date="2024-09" db="EMBL/GenBank/DDBJ databases">
        <authorList>
            <person name="Sun Q."/>
            <person name="Mori K."/>
        </authorList>
    </citation>
    <scope>NUCLEOTIDE SEQUENCE [LARGE SCALE GENOMIC DNA]</scope>
    <source>
        <strain evidence="2 3">JCM 13503</strain>
    </source>
</reference>
<evidence type="ECO:0000313" key="3">
    <source>
        <dbReference type="Proteomes" id="UP001589733"/>
    </source>
</evidence>
<dbReference type="RefSeq" id="WP_380005084.1">
    <property type="nucleotide sequence ID" value="NZ_JBHLYR010000009.1"/>
</dbReference>
<proteinExistence type="predicted"/>
<keyword evidence="1" id="KW-0472">Membrane</keyword>
<feature type="transmembrane region" description="Helical" evidence="1">
    <location>
        <begin position="137"/>
        <end position="159"/>
    </location>
</feature>
<name>A0ABV6ATG0_9DEIO</name>
<dbReference type="Pfam" id="PF14329">
    <property type="entry name" value="DUF4386"/>
    <property type="match status" value="1"/>
</dbReference>
<keyword evidence="1" id="KW-0812">Transmembrane</keyword>
<feature type="transmembrane region" description="Helical" evidence="1">
    <location>
        <begin position="171"/>
        <end position="191"/>
    </location>
</feature>
<evidence type="ECO:0000313" key="2">
    <source>
        <dbReference type="EMBL" id="MFB9990797.1"/>
    </source>
</evidence>
<organism evidence="2 3">
    <name type="scientific">Deinococcus oregonensis</name>
    <dbReference type="NCBI Taxonomy" id="1805970"/>
    <lineage>
        <taxon>Bacteria</taxon>
        <taxon>Thermotogati</taxon>
        <taxon>Deinococcota</taxon>
        <taxon>Deinococci</taxon>
        <taxon>Deinococcales</taxon>
        <taxon>Deinococcaceae</taxon>
        <taxon>Deinococcus</taxon>
    </lineage>
</organism>
<keyword evidence="3" id="KW-1185">Reference proteome</keyword>
<sequence length="250" mass="27036">MRSSKTAARITGVLFVLASTAAVLGVLLYAPLLHDPNFLLSGQTHTHRIILGALFELILASAAVGTAITLFPYLKRQDETLALGYVCFRVLEATLIILGLVSLLSFLTLRDQFGAAPETHLPAFQAVGGLLLAVHDWTFLLGPNFMLGINTLMCAWLLYQSRLVPRSITGLGLVGGALILTAAVLELFGVIHQLSPWGVALALPVALYEMVLAGWLITKGFNAAAVHALDIDQGRQDVRVQPRQRLYETQ</sequence>
<evidence type="ECO:0000256" key="1">
    <source>
        <dbReference type="SAM" id="Phobius"/>
    </source>
</evidence>
<dbReference type="InterPro" id="IPR025495">
    <property type="entry name" value="DUF4386"/>
</dbReference>
<feature type="transmembrane region" description="Helical" evidence="1">
    <location>
        <begin position="50"/>
        <end position="74"/>
    </location>
</feature>
<keyword evidence="1" id="KW-1133">Transmembrane helix</keyword>
<gene>
    <name evidence="2" type="ORF">ACFFLM_02180</name>
</gene>